<dbReference type="Proteomes" id="UP001161247">
    <property type="component" value="Chromosome 2"/>
</dbReference>
<dbReference type="EMBL" id="OX459119">
    <property type="protein sequence ID" value="CAI9093816.1"/>
    <property type="molecule type" value="Genomic_DNA"/>
</dbReference>
<evidence type="ECO:0000259" key="1">
    <source>
        <dbReference type="SMART" id="SM00579"/>
    </source>
</evidence>
<gene>
    <name evidence="2" type="ORF">OLC1_LOCUS5139</name>
</gene>
<keyword evidence="3" id="KW-1185">Reference proteome</keyword>
<evidence type="ECO:0000313" key="2">
    <source>
        <dbReference type="EMBL" id="CAI9093816.1"/>
    </source>
</evidence>
<name>A0AAV1CEN3_OLDCO</name>
<dbReference type="SMART" id="SM00579">
    <property type="entry name" value="FBD"/>
    <property type="match status" value="1"/>
</dbReference>
<organism evidence="2 3">
    <name type="scientific">Oldenlandia corymbosa var. corymbosa</name>
    <dbReference type="NCBI Taxonomy" id="529605"/>
    <lineage>
        <taxon>Eukaryota</taxon>
        <taxon>Viridiplantae</taxon>
        <taxon>Streptophyta</taxon>
        <taxon>Embryophyta</taxon>
        <taxon>Tracheophyta</taxon>
        <taxon>Spermatophyta</taxon>
        <taxon>Magnoliopsida</taxon>
        <taxon>eudicotyledons</taxon>
        <taxon>Gunneridae</taxon>
        <taxon>Pentapetalae</taxon>
        <taxon>asterids</taxon>
        <taxon>lamiids</taxon>
        <taxon>Gentianales</taxon>
        <taxon>Rubiaceae</taxon>
        <taxon>Rubioideae</taxon>
        <taxon>Spermacoceae</taxon>
        <taxon>Hedyotis-Oldenlandia complex</taxon>
        <taxon>Oldenlandia</taxon>
    </lineage>
</organism>
<dbReference type="Pfam" id="PF08387">
    <property type="entry name" value="FBD"/>
    <property type="match status" value="1"/>
</dbReference>
<feature type="domain" description="FBD" evidence="1">
    <location>
        <begin position="36"/>
        <end position="109"/>
    </location>
</feature>
<accession>A0AAV1CEN3</accession>
<evidence type="ECO:0000313" key="3">
    <source>
        <dbReference type="Proteomes" id="UP001161247"/>
    </source>
</evidence>
<reference evidence="2" key="1">
    <citation type="submission" date="2023-03" db="EMBL/GenBank/DDBJ databases">
        <authorList>
            <person name="Julca I."/>
        </authorList>
    </citation>
    <scope>NUCLEOTIDE SEQUENCE</scope>
</reference>
<protein>
    <submittedName>
        <fullName evidence="2">OLC1v1029396C1</fullName>
    </submittedName>
</protein>
<sequence length="109" mass="12531">MLEKSIMLQVLKISMKGECEEHTHHLSWRDPTGVLRCLSPTLTKFSFKGLVGREDEVKMLRYVLNQGRILKGVELVFRPPSTDLEPKFHVLQKISLFPRGSDDCEVSFT</sequence>
<proteinExistence type="predicted"/>
<dbReference type="AlphaFoldDB" id="A0AAV1CEN3"/>
<dbReference type="InterPro" id="IPR006566">
    <property type="entry name" value="FBD"/>
</dbReference>